<reference evidence="2 3" key="1">
    <citation type="journal article" date="2019" name="Int. J. Syst. Evol. Microbiol.">
        <title>The Global Catalogue of Microorganisms (GCM) 10K type strain sequencing project: providing services to taxonomists for standard genome sequencing and annotation.</title>
        <authorList>
            <consortium name="The Broad Institute Genomics Platform"/>
            <consortium name="The Broad Institute Genome Sequencing Center for Infectious Disease"/>
            <person name="Wu L."/>
            <person name="Ma J."/>
        </authorList>
    </citation>
    <scope>NUCLEOTIDE SEQUENCE [LARGE SCALE GENOMIC DNA]</scope>
    <source>
        <strain evidence="2 3">JCM 16331</strain>
    </source>
</reference>
<dbReference type="InterPro" id="IPR009324">
    <property type="entry name" value="DUF981"/>
</dbReference>
<feature type="transmembrane region" description="Helical" evidence="1">
    <location>
        <begin position="178"/>
        <end position="198"/>
    </location>
</feature>
<protein>
    <submittedName>
        <fullName evidence="2">Uncharacterized protein</fullName>
    </submittedName>
</protein>
<dbReference type="OrthoDB" id="380698at2157"/>
<dbReference type="RefSeq" id="WP_188879496.1">
    <property type="nucleotide sequence ID" value="NZ_BMOQ01000007.1"/>
</dbReference>
<dbReference type="Pfam" id="PF06168">
    <property type="entry name" value="DUF981"/>
    <property type="match status" value="1"/>
</dbReference>
<name>A0A830GDA0_9EURY</name>
<keyword evidence="3" id="KW-1185">Reference proteome</keyword>
<keyword evidence="1" id="KW-1133">Transmembrane helix</keyword>
<dbReference type="Proteomes" id="UP000608850">
    <property type="component" value="Unassembled WGS sequence"/>
</dbReference>
<keyword evidence="1" id="KW-0472">Membrane</keyword>
<proteinExistence type="predicted"/>
<feature type="transmembrane region" description="Helical" evidence="1">
    <location>
        <begin position="117"/>
        <end position="137"/>
    </location>
</feature>
<organism evidence="2 3">
    <name type="scientific">Halarchaeum nitratireducens</name>
    <dbReference type="NCBI Taxonomy" id="489913"/>
    <lineage>
        <taxon>Archaea</taxon>
        <taxon>Methanobacteriati</taxon>
        <taxon>Methanobacteriota</taxon>
        <taxon>Stenosarchaea group</taxon>
        <taxon>Halobacteria</taxon>
        <taxon>Halobacteriales</taxon>
        <taxon>Halobacteriaceae</taxon>
    </lineage>
</organism>
<feature type="transmembrane region" description="Helical" evidence="1">
    <location>
        <begin position="25"/>
        <end position="44"/>
    </location>
</feature>
<feature type="transmembrane region" description="Helical" evidence="1">
    <location>
        <begin position="56"/>
        <end position="78"/>
    </location>
</feature>
<keyword evidence="1" id="KW-0812">Transmembrane</keyword>
<evidence type="ECO:0000313" key="3">
    <source>
        <dbReference type="Proteomes" id="UP000608850"/>
    </source>
</evidence>
<feature type="transmembrane region" description="Helical" evidence="1">
    <location>
        <begin position="90"/>
        <end position="110"/>
    </location>
</feature>
<dbReference type="AlphaFoldDB" id="A0A830GDA0"/>
<sequence>MFRTLLGQVGAPASAISPYNPLVVALVLLAAGATLSALFLFREARDSHPPSDRQSFAWLFGLVGAIALLVSGEIFWANWAGFPASQYTELFGVAQTLYAVVMLAAAFTIYHNLDPRPFAWMSAVCGLLLFQGARAIVSFDLTLSPAVSALIWVTAGLAAVVVLPASYAPTGSGTRRSLVYLGVLFAVVLAAASLGMGLEAHYSHIAEAMG</sequence>
<feature type="transmembrane region" description="Helical" evidence="1">
    <location>
        <begin position="149"/>
        <end position="166"/>
    </location>
</feature>
<evidence type="ECO:0000313" key="2">
    <source>
        <dbReference type="EMBL" id="GGN23172.1"/>
    </source>
</evidence>
<accession>A0A830GDA0</accession>
<gene>
    <name evidence="2" type="ORF">GCM10009021_25960</name>
</gene>
<comment type="caution">
    <text evidence="2">The sequence shown here is derived from an EMBL/GenBank/DDBJ whole genome shotgun (WGS) entry which is preliminary data.</text>
</comment>
<evidence type="ECO:0000256" key="1">
    <source>
        <dbReference type="SAM" id="Phobius"/>
    </source>
</evidence>
<dbReference type="EMBL" id="BMOQ01000007">
    <property type="protein sequence ID" value="GGN23172.1"/>
    <property type="molecule type" value="Genomic_DNA"/>
</dbReference>